<keyword evidence="3" id="KW-0456">Lyase</keyword>
<name>A0A067PY40_9AGAM</name>
<dbReference type="Gene3D" id="2.60.120.200">
    <property type="match status" value="1"/>
</dbReference>
<dbReference type="OrthoDB" id="3337916at2759"/>
<evidence type="ECO:0000259" key="2">
    <source>
        <dbReference type="Pfam" id="PF21294"/>
    </source>
</evidence>
<reference evidence="4" key="1">
    <citation type="journal article" date="2014" name="Proc. Natl. Acad. Sci. U.S.A.">
        <title>Extensive sampling of basidiomycete genomes demonstrates inadequacy of the white-rot/brown-rot paradigm for wood decay fungi.</title>
        <authorList>
            <person name="Riley R."/>
            <person name="Salamov A.A."/>
            <person name="Brown D.W."/>
            <person name="Nagy L.G."/>
            <person name="Floudas D."/>
            <person name="Held B.W."/>
            <person name="Levasseur A."/>
            <person name="Lombard V."/>
            <person name="Morin E."/>
            <person name="Otillar R."/>
            <person name="Lindquist E.A."/>
            <person name="Sun H."/>
            <person name="LaButti K.M."/>
            <person name="Schmutz J."/>
            <person name="Jabbour D."/>
            <person name="Luo H."/>
            <person name="Baker S.E."/>
            <person name="Pisabarro A.G."/>
            <person name="Walton J.D."/>
            <person name="Blanchette R.A."/>
            <person name="Henrissat B."/>
            <person name="Martin F."/>
            <person name="Cullen D."/>
            <person name="Hibbett D.S."/>
            <person name="Grigoriev I.V."/>
        </authorList>
    </citation>
    <scope>NUCLEOTIDE SEQUENCE [LARGE SCALE GENOMIC DNA]</scope>
    <source>
        <strain evidence="4">MUCL 33604</strain>
    </source>
</reference>
<accession>A0A067PY40</accession>
<evidence type="ECO:0000313" key="3">
    <source>
        <dbReference type="EMBL" id="KDQ59738.1"/>
    </source>
</evidence>
<evidence type="ECO:0000313" key="4">
    <source>
        <dbReference type="Proteomes" id="UP000027265"/>
    </source>
</evidence>
<dbReference type="PANTHER" id="PTHR40124:SF1">
    <property type="entry name" value="DISAGGREGATASE RELATED REPEAT PROTEIN"/>
    <property type="match status" value="1"/>
</dbReference>
<gene>
    <name evidence="3" type="ORF">JAAARDRAFT_126681</name>
</gene>
<dbReference type="HOGENOM" id="CLU_049744_1_0_1"/>
<feature type="compositionally biased region" description="Low complexity" evidence="1">
    <location>
        <begin position="13"/>
        <end position="45"/>
    </location>
</feature>
<organism evidence="3 4">
    <name type="scientific">Jaapia argillacea MUCL 33604</name>
    <dbReference type="NCBI Taxonomy" id="933084"/>
    <lineage>
        <taxon>Eukaryota</taxon>
        <taxon>Fungi</taxon>
        <taxon>Dikarya</taxon>
        <taxon>Basidiomycota</taxon>
        <taxon>Agaricomycotina</taxon>
        <taxon>Agaricomycetes</taxon>
        <taxon>Agaricomycetidae</taxon>
        <taxon>Jaapiales</taxon>
        <taxon>Jaapiaceae</taxon>
        <taxon>Jaapia</taxon>
    </lineage>
</organism>
<dbReference type="InterPro" id="IPR048958">
    <property type="entry name" value="Polysacc_lyase_14"/>
</dbReference>
<protein>
    <submittedName>
        <fullName evidence="3">Polysaccharide lyase family 14 protein</fullName>
    </submittedName>
</protein>
<dbReference type="InParanoid" id="A0A067PY40"/>
<dbReference type="EMBL" id="KL197715">
    <property type="protein sequence ID" value="KDQ59738.1"/>
    <property type="molecule type" value="Genomic_DNA"/>
</dbReference>
<feature type="domain" description="Polysaccharide lyase 14" evidence="2">
    <location>
        <begin position="77"/>
        <end position="293"/>
    </location>
</feature>
<sequence length="301" mass="32146">MLKKRGCDRRTLTTTSHKASATSTSTKKSTSTSTPSASGSSWTTTAGAPGALPLADSTFRPTHVLSGLSHSYVSAPDGRHSMQAHFPAGSWTFHDPLGGISFYAAGPADVDLTTAKEATLSYSVFFENGFDFNMGGKLPGIYGGNSEDVAYSCSGGRRDDACFSARLMWRTSGAGEVYTYLPPSFSANDRVCNIPPLSECNPTYGASVGRGAFSFKRGAWTDVTQRIRLNDVGQQNGEIQLLVEGNSVIHATGLVLRNSDSGRMRGIQMQTFFGGSTSEWASPKAQNSYFSDFGITIVEKF</sequence>
<feature type="region of interest" description="Disordered" evidence="1">
    <location>
        <begin position="1"/>
        <end position="45"/>
    </location>
</feature>
<evidence type="ECO:0000256" key="1">
    <source>
        <dbReference type="SAM" id="MobiDB-lite"/>
    </source>
</evidence>
<keyword evidence="4" id="KW-1185">Reference proteome</keyword>
<dbReference type="AlphaFoldDB" id="A0A067PY40"/>
<dbReference type="Pfam" id="PF21294">
    <property type="entry name" value="Polysacc_lyase_14"/>
    <property type="match status" value="1"/>
</dbReference>
<dbReference type="Proteomes" id="UP000027265">
    <property type="component" value="Unassembled WGS sequence"/>
</dbReference>
<dbReference type="STRING" id="933084.A0A067PY40"/>
<proteinExistence type="predicted"/>
<dbReference type="PANTHER" id="PTHR40124">
    <property type="match status" value="1"/>
</dbReference>
<dbReference type="GO" id="GO:0016829">
    <property type="term" value="F:lyase activity"/>
    <property type="evidence" value="ECO:0007669"/>
    <property type="project" value="UniProtKB-KW"/>
</dbReference>